<dbReference type="EMBL" id="BPLR01017991">
    <property type="protein sequence ID" value="GIY95992.1"/>
    <property type="molecule type" value="Genomic_DNA"/>
</dbReference>
<name>A0AAV4XLI6_CAEEX</name>
<evidence type="ECO:0000313" key="2">
    <source>
        <dbReference type="Proteomes" id="UP001054945"/>
    </source>
</evidence>
<gene>
    <name evidence="1" type="ORF">CEXT_84941</name>
</gene>
<accession>A0AAV4XLI6</accession>
<organism evidence="1 2">
    <name type="scientific">Caerostris extrusa</name>
    <name type="common">Bark spider</name>
    <name type="synonym">Caerostris bankana</name>
    <dbReference type="NCBI Taxonomy" id="172846"/>
    <lineage>
        <taxon>Eukaryota</taxon>
        <taxon>Metazoa</taxon>
        <taxon>Ecdysozoa</taxon>
        <taxon>Arthropoda</taxon>
        <taxon>Chelicerata</taxon>
        <taxon>Arachnida</taxon>
        <taxon>Araneae</taxon>
        <taxon>Araneomorphae</taxon>
        <taxon>Entelegynae</taxon>
        <taxon>Araneoidea</taxon>
        <taxon>Araneidae</taxon>
        <taxon>Caerostris</taxon>
    </lineage>
</organism>
<dbReference type="AlphaFoldDB" id="A0AAV4XLI6"/>
<reference evidence="1 2" key="1">
    <citation type="submission" date="2021-06" db="EMBL/GenBank/DDBJ databases">
        <title>Caerostris extrusa draft genome.</title>
        <authorList>
            <person name="Kono N."/>
            <person name="Arakawa K."/>
        </authorList>
    </citation>
    <scope>NUCLEOTIDE SEQUENCE [LARGE SCALE GENOMIC DNA]</scope>
</reference>
<proteinExistence type="predicted"/>
<evidence type="ECO:0000313" key="1">
    <source>
        <dbReference type="EMBL" id="GIY95992.1"/>
    </source>
</evidence>
<comment type="caution">
    <text evidence="1">The sequence shown here is derived from an EMBL/GenBank/DDBJ whole genome shotgun (WGS) entry which is preliminary data.</text>
</comment>
<keyword evidence="2" id="KW-1185">Reference proteome</keyword>
<protein>
    <submittedName>
        <fullName evidence="1">Uncharacterized protein</fullName>
    </submittedName>
</protein>
<dbReference type="Proteomes" id="UP001054945">
    <property type="component" value="Unassembled WGS sequence"/>
</dbReference>
<sequence length="78" mass="9417">MLDPYSRNLILQKMIDCSFSHRCQHLRMSDKGLLKDYHGTTRQPIRLMNFNIKFRPIEYCIRISRPQLFESTKTELEL</sequence>